<accession>A0A7G6U101</accession>
<sequence>MRDPQEAFEFIGKHVAYQIGQGVVSPLLLSNQAIAAYERHREKTPLRLVEYE</sequence>
<gene>
    <name evidence="1" type="ORF">HB776_16635</name>
</gene>
<evidence type="ECO:0000313" key="1">
    <source>
        <dbReference type="EMBL" id="QND72683.1"/>
    </source>
</evidence>
<dbReference type="AlphaFoldDB" id="A0A7G6U101"/>
<evidence type="ECO:0000313" key="2">
    <source>
        <dbReference type="Proteomes" id="UP000515291"/>
    </source>
</evidence>
<dbReference type="RefSeq" id="WP_184511604.1">
    <property type="nucleotide sequence ID" value="NZ_CP050292.1"/>
</dbReference>
<organism evidence="1 2">
    <name type="scientific">Tardiphaga robiniae</name>
    <dbReference type="NCBI Taxonomy" id="943830"/>
    <lineage>
        <taxon>Bacteria</taxon>
        <taxon>Pseudomonadati</taxon>
        <taxon>Pseudomonadota</taxon>
        <taxon>Alphaproteobacteria</taxon>
        <taxon>Hyphomicrobiales</taxon>
        <taxon>Nitrobacteraceae</taxon>
        <taxon>Tardiphaga</taxon>
    </lineage>
</organism>
<dbReference type="EMBL" id="CP050292">
    <property type="protein sequence ID" value="QND72683.1"/>
    <property type="molecule type" value="Genomic_DNA"/>
</dbReference>
<name>A0A7G6U101_9BRAD</name>
<dbReference type="KEGG" id="trb:HB776_16635"/>
<proteinExistence type="predicted"/>
<dbReference type="Proteomes" id="UP000515291">
    <property type="component" value="Chromosome"/>
</dbReference>
<reference evidence="2" key="1">
    <citation type="journal article" date="2020" name="Mol. Plant Microbe">
        <title>Rhizobial microsymbionts of the narrowly endemic Oxytropis species growing in Kamchatka are characterized by significant genetic diversity and possess a set of genes that are associated with T3SS and T6SS secretion systems and can affect the development of symbiosis.</title>
        <authorList>
            <person name="Safronova V."/>
            <person name="Guro P."/>
            <person name="Sazanova A."/>
            <person name="Kuznetsova I."/>
            <person name="Belimov A."/>
            <person name="Yakubov V."/>
            <person name="Chirak E."/>
            <person name="Afonin A."/>
            <person name="Gogolev Y."/>
            <person name="Andronov E."/>
            <person name="Tikhonovich I."/>
        </authorList>
    </citation>
    <scope>NUCLEOTIDE SEQUENCE [LARGE SCALE GENOMIC DNA]</scope>
    <source>
        <strain evidence="2">581</strain>
    </source>
</reference>
<protein>
    <submittedName>
        <fullName evidence="1">Uncharacterized protein</fullName>
    </submittedName>
</protein>